<feature type="transmembrane region" description="Helical" evidence="1">
    <location>
        <begin position="209"/>
        <end position="231"/>
    </location>
</feature>
<proteinExistence type="predicted"/>
<accession>A0A931GTB7</accession>
<dbReference type="EMBL" id="JADOUE010000001">
    <property type="protein sequence ID" value="MBG6122847.1"/>
    <property type="molecule type" value="Genomic_DNA"/>
</dbReference>
<dbReference type="Proteomes" id="UP000658613">
    <property type="component" value="Unassembled WGS sequence"/>
</dbReference>
<name>A0A931GTB7_9CORY</name>
<feature type="transmembrane region" description="Helical" evidence="1">
    <location>
        <begin position="261"/>
        <end position="279"/>
    </location>
</feature>
<dbReference type="AlphaFoldDB" id="A0A931GTB7"/>
<dbReference type="GO" id="GO:0016757">
    <property type="term" value="F:glycosyltransferase activity"/>
    <property type="evidence" value="ECO:0007669"/>
    <property type="project" value="UniProtKB-KW"/>
</dbReference>
<gene>
    <name evidence="3" type="ORF">IW254_001816</name>
</gene>
<dbReference type="InterPro" id="IPR058983">
    <property type="entry name" value="AftB_C"/>
</dbReference>
<feature type="transmembrane region" description="Helical" evidence="1">
    <location>
        <begin position="139"/>
        <end position="157"/>
    </location>
</feature>
<evidence type="ECO:0000256" key="1">
    <source>
        <dbReference type="SAM" id="Phobius"/>
    </source>
</evidence>
<comment type="caution">
    <text evidence="3">The sequence shown here is derived from an EMBL/GenBank/DDBJ whole genome shotgun (WGS) entry which is preliminary data.</text>
</comment>
<evidence type="ECO:0000313" key="3">
    <source>
        <dbReference type="EMBL" id="MBG6122847.1"/>
    </source>
</evidence>
<feature type="transmembrane region" description="Helical" evidence="1">
    <location>
        <begin position="337"/>
        <end position="355"/>
    </location>
</feature>
<dbReference type="Pfam" id="PF26371">
    <property type="entry name" value="AftB_C"/>
    <property type="match status" value="1"/>
</dbReference>
<keyword evidence="1" id="KW-0472">Membrane</keyword>
<feature type="transmembrane region" description="Helical" evidence="1">
    <location>
        <begin position="164"/>
        <end position="180"/>
    </location>
</feature>
<keyword evidence="3" id="KW-0808">Transferase</keyword>
<evidence type="ECO:0000259" key="2">
    <source>
        <dbReference type="Pfam" id="PF26371"/>
    </source>
</evidence>
<sequence>MNKARVSLAASALVAGVFAWWGGWSRRWMSDDGLIVLRTVRNILAGNGPVFNAGERVEANTSTLWQYLIAAFGWVPGVRLEAVALWLALLCTVGGVVVATWASGALWQRAWPGMVAPFGGIIYLSLPPARDFATSGLEWGLSLAWFGVWFAGLVAWARWREVGSGWLLYALAFWGGLSWLVRPELALYGAATGLMLIVVYWRQWKRISLIAAAALPVPAGYELFRMGYYGLLTPHTAVAKSASDSAWGVGAAYVWDTVGTYWLWLPLLLVVGLGVWFGQRLESRELLVVGVVVACGLLHLLYVVRVGGDFMHGRMVLLPLFALLMPVAALPLRALSGLALGVVVVWASIVVYRGHALGFDPFDLEPTDLTIVDEREFWTAIMLREPGDPPHNADDFLGVDLMRNWNATVPQAVEDNVAAFSLVRISENPKEYVWDPFPRVEAETDLLNIPPTIYMTNLGMTGMNVGLDARVLETIGLATPLAARQPRIDEGRIGHDKFLPRYWQYADTAVDPDRLPDGVDKQKLLQARAALRTPEINELLATSREPMSVKRFAKNVKFALTTGRTLELEKDPASYLDEQTLKRIDDGEDVGLHGPQVYWPVRTGG</sequence>
<feature type="domain" description="Terminal beta-(1-&gt;2)-arabinofuranosyltransferase C-terminal" evidence="2">
    <location>
        <begin position="399"/>
        <end position="577"/>
    </location>
</feature>
<evidence type="ECO:0000313" key="4">
    <source>
        <dbReference type="Proteomes" id="UP000658613"/>
    </source>
</evidence>
<organism evidence="3 4">
    <name type="scientific">Corynebacterium aquatimens</name>
    <dbReference type="NCBI Taxonomy" id="1190508"/>
    <lineage>
        <taxon>Bacteria</taxon>
        <taxon>Bacillati</taxon>
        <taxon>Actinomycetota</taxon>
        <taxon>Actinomycetes</taxon>
        <taxon>Mycobacteriales</taxon>
        <taxon>Corynebacteriaceae</taxon>
        <taxon>Corynebacterium</taxon>
    </lineage>
</organism>
<feature type="transmembrane region" description="Helical" evidence="1">
    <location>
        <begin position="186"/>
        <end position="202"/>
    </location>
</feature>
<feature type="transmembrane region" description="Helical" evidence="1">
    <location>
        <begin position="286"/>
        <end position="304"/>
    </location>
</feature>
<dbReference type="RefSeq" id="WP_196825170.1">
    <property type="nucleotide sequence ID" value="NZ_CP046980.1"/>
</dbReference>
<dbReference type="EC" id="2.4.2.-" evidence="3"/>
<feature type="transmembrane region" description="Helical" evidence="1">
    <location>
        <begin position="110"/>
        <end position="127"/>
    </location>
</feature>
<keyword evidence="1" id="KW-0812">Transmembrane</keyword>
<protein>
    <submittedName>
        <fullName evidence="3">Arabinofuranosyltransferase</fullName>
        <ecNumber evidence="3">2.4.2.-</ecNumber>
    </submittedName>
</protein>
<feature type="transmembrane region" description="Helical" evidence="1">
    <location>
        <begin position="83"/>
        <end position="103"/>
    </location>
</feature>
<keyword evidence="1" id="KW-1133">Transmembrane helix</keyword>
<reference evidence="3" key="1">
    <citation type="submission" date="2020-11" db="EMBL/GenBank/DDBJ databases">
        <title>Sequencing the genomes of 1000 actinobacteria strains.</title>
        <authorList>
            <person name="Klenk H.-P."/>
        </authorList>
    </citation>
    <scope>NUCLEOTIDE SEQUENCE</scope>
    <source>
        <strain evidence="3">DSM 45632</strain>
    </source>
</reference>
<keyword evidence="3" id="KW-0328">Glycosyltransferase</keyword>
<keyword evidence="4" id="KW-1185">Reference proteome</keyword>